<dbReference type="EC" id="4.2.1.1" evidence="2"/>
<gene>
    <name evidence="9" type="ORF">AKJ09_05499</name>
</gene>
<dbReference type="KEGG" id="llu:AKJ09_05499"/>
<accession>A0A0K1PZ77</accession>
<feature type="region of interest" description="Disordered" evidence="8">
    <location>
        <begin position="221"/>
        <end position="246"/>
    </location>
</feature>
<evidence type="ECO:0000256" key="2">
    <source>
        <dbReference type="ARBA" id="ARBA00012925"/>
    </source>
</evidence>
<evidence type="ECO:0000256" key="6">
    <source>
        <dbReference type="ARBA" id="ARBA00048348"/>
    </source>
</evidence>
<evidence type="ECO:0000313" key="10">
    <source>
        <dbReference type="Proteomes" id="UP000064967"/>
    </source>
</evidence>
<dbReference type="SMART" id="SM00947">
    <property type="entry name" value="Pro_CA"/>
    <property type="match status" value="1"/>
</dbReference>
<dbReference type="GO" id="GO:0008270">
    <property type="term" value="F:zinc ion binding"/>
    <property type="evidence" value="ECO:0007669"/>
    <property type="project" value="InterPro"/>
</dbReference>
<feature type="binding site" evidence="7">
    <location>
        <position position="50"/>
    </location>
    <ligand>
        <name>Zn(2+)</name>
        <dbReference type="ChEBI" id="CHEBI:29105"/>
    </ligand>
</feature>
<dbReference type="OrthoDB" id="9797527at2"/>
<dbReference type="PATRIC" id="fig|1391654.3.peg.5575"/>
<sequence>MTARRVKKAPVVKRLIEGLRRYERTQRSQYSERFARLAGGQSPLALFVTCADSRVVPNLIASAEPGDLFTLRNIANLVPRYDGGSDDSVAAAVVYAVEVLGISDIVVCGHSGCGGMQALLRDPPDDKHLRQWLEHGKPALEHWRASQALDSSLPIHDQLSQASALYQLGNLATYPSVRSRLERGEIDLHAWWFDIASASLLAYSEQHGHYVPAITEEEHRPLPTPFLPAAANAASRPPKAPSPAAR</sequence>
<evidence type="ECO:0000256" key="1">
    <source>
        <dbReference type="ARBA" id="ARBA00006217"/>
    </source>
</evidence>
<evidence type="ECO:0000313" key="9">
    <source>
        <dbReference type="EMBL" id="AKU98835.1"/>
    </source>
</evidence>
<evidence type="ECO:0000256" key="3">
    <source>
        <dbReference type="ARBA" id="ARBA00022723"/>
    </source>
</evidence>
<feature type="binding site" evidence="7">
    <location>
        <position position="110"/>
    </location>
    <ligand>
        <name>Zn(2+)</name>
        <dbReference type="ChEBI" id="CHEBI:29105"/>
    </ligand>
</feature>
<feature type="compositionally biased region" description="Low complexity" evidence="8">
    <location>
        <begin position="227"/>
        <end position="246"/>
    </location>
</feature>
<dbReference type="AlphaFoldDB" id="A0A0K1PZ77"/>
<evidence type="ECO:0000256" key="4">
    <source>
        <dbReference type="ARBA" id="ARBA00022833"/>
    </source>
</evidence>
<reference evidence="9 10" key="1">
    <citation type="submission" date="2015-08" db="EMBL/GenBank/DDBJ databases">
        <authorList>
            <person name="Babu N.S."/>
            <person name="Beckwith C.J."/>
            <person name="Beseler K.G."/>
            <person name="Brison A."/>
            <person name="Carone J.V."/>
            <person name="Caskin T.P."/>
            <person name="Diamond M."/>
            <person name="Durham M.E."/>
            <person name="Foxe J.M."/>
            <person name="Go M."/>
            <person name="Henderson B.A."/>
            <person name="Jones I.B."/>
            <person name="McGettigan J.A."/>
            <person name="Micheletti S.J."/>
            <person name="Nasrallah M.E."/>
            <person name="Ortiz D."/>
            <person name="Piller C.R."/>
            <person name="Privatt S.R."/>
            <person name="Schneider S.L."/>
            <person name="Sharp S."/>
            <person name="Smith T.C."/>
            <person name="Stanton J.D."/>
            <person name="Ullery H.E."/>
            <person name="Wilson R.J."/>
            <person name="Serrano M.G."/>
            <person name="Buck G."/>
            <person name="Lee V."/>
            <person name="Wang Y."/>
            <person name="Carvalho R."/>
            <person name="Voegtly L."/>
            <person name="Shi R."/>
            <person name="Duckworth R."/>
            <person name="Johnson A."/>
            <person name="Loviza R."/>
            <person name="Walstead R."/>
            <person name="Shah Z."/>
            <person name="Kiflezghi M."/>
            <person name="Wade K."/>
            <person name="Ball S.L."/>
            <person name="Bradley K.W."/>
            <person name="Asai D.J."/>
            <person name="Bowman C.A."/>
            <person name="Russell D.A."/>
            <person name="Pope W.H."/>
            <person name="Jacobs-Sera D."/>
            <person name="Hendrix R.W."/>
            <person name="Hatfull G.F."/>
        </authorList>
    </citation>
    <scope>NUCLEOTIDE SEQUENCE [LARGE SCALE GENOMIC DNA]</scope>
    <source>
        <strain evidence="9 10">DSM 27648</strain>
    </source>
</reference>
<evidence type="ECO:0000256" key="8">
    <source>
        <dbReference type="SAM" id="MobiDB-lite"/>
    </source>
</evidence>
<dbReference type="STRING" id="1391654.AKJ09_05499"/>
<dbReference type="GO" id="GO:0015976">
    <property type="term" value="P:carbon utilization"/>
    <property type="evidence" value="ECO:0007669"/>
    <property type="project" value="InterPro"/>
</dbReference>
<dbReference type="InterPro" id="IPR036874">
    <property type="entry name" value="Carbonic_anhydrase_sf"/>
</dbReference>
<organism evidence="9 10">
    <name type="scientific">Labilithrix luteola</name>
    <dbReference type="NCBI Taxonomy" id="1391654"/>
    <lineage>
        <taxon>Bacteria</taxon>
        <taxon>Pseudomonadati</taxon>
        <taxon>Myxococcota</taxon>
        <taxon>Polyangia</taxon>
        <taxon>Polyangiales</taxon>
        <taxon>Labilitrichaceae</taxon>
        <taxon>Labilithrix</taxon>
    </lineage>
</organism>
<feature type="binding site" evidence="7">
    <location>
        <position position="52"/>
    </location>
    <ligand>
        <name>Zn(2+)</name>
        <dbReference type="ChEBI" id="CHEBI:29105"/>
    </ligand>
</feature>
<dbReference type="SUPFAM" id="SSF53056">
    <property type="entry name" value="beta-carbonic anhydrase, cab"/>
    <property type="match status" value="1"/>
</dbReference>
<protein>
    <recommendedName>
        <fullName evidence="2">carbonic anhydrase</fullName>
        <ecNumber evidence="2">4.2.1.1</ecNumber>
    </recommendedName>
</protein>
<dbReference type="Proteomes" id="UP000064967">
    <property type="component" value="Chromosome"/>
</dbReference>
<dbReference type="GO" id="GO:0004089">
    <property type="term" value="F:carbonate dehydratase activity"/>
    <property type="evidence" value="ECO:0007669"/>
    <property type="project" value="UniProtKB-EC"/>
</dbReference>
<comment type="catalytic activity">
    <reaction evidence="6">
        <text>hydrogencarbonate + H(+) = CO2 + H2O</text>
        <dbReference type="Rhea" id="RHEA:10748"/>
        <dbReference type="ChEBI" id="CHEBI:15377"/>
        <dbReference type="ChEBI" id="CHEBI:15378"/>
        <dbReference type="ChEBI" id="CHEBI:16526"/>
        <dbReference type="ChEBI" id="CHEBI:17544"/>
        <dbReference type="EC" id="4.2.1.1"/>
    </reaction>
</comment>
<keyword evidence="4 7" id="KW-0862">Zinc</keyword>
<keyword evidence="5" id="KW-0456">Lyase</keyword>
<dbReference type="PROSITE" id="PS00704">
    <property type="entry name" value="PROK_CO2_ANHYDRASE_1"/>
    <property type="match status" value="1"/>
</dbReference>
<evidence type="ECO:0000256" key="5">
    <source>
        <dbReference type="ARBA" id="ARBA00023239"/>
    </source>
</evidence>
<dbReference type="PANTHER" id="PTHR11002">
    <property type="entry name" value="CARBONIC ANHYDRASE"/>
    <property type="match status" value="1"/>
</dbReference>
<comment type="cofactor">
    <cofactor evidence="7">
        <name>Zn(2+)</name>
        <dbReference type="ChEBI" id="CHEBI:29105"/>
    </cofactor>
    <text evidence="7">Binds 1 zinc ion per subunit.</text>
</comment>
<keyword evidence="10" id="KW-1185">Reference proteome</keyword>
<comment type="similarity">
    <text evidence="1">Belongs to the beta-class carbonic anhydrase family.</text>
</comment>
<feature type="binding site" evidence="7">
    <location>
        <position position="113"/>
    </location>
    <ligand>
        <name>Zn(2+)</name>
        <dbReference type="ChEBI" id="CHEBI:29105"/>
    </ligand>
</feature>
<dbReference type="EMBL" id="CP012333">
    <property type="protein sequence ID" value="AKU98835.1"/>
    <property type="molecule type" value="Genomic_DNA"/>
</dbReference>
<keyword evidence="3 7" id="KW-0479">Metal-binding</keyword>
<evidence type="ECO:0000256" key="7">
    <source>
        <dbReference type="PIRSR" id="PIRSR601765-1"/>
    </source>
</evidence>
<dbReference type="InterPro" id="IPR015892">
    <property type="entry name" value="Carbonic_anhydrase_CS"/>
</dbReference>
<dbReference type="PANTHER" id="PTHR11002:SF76">
    <property type="entry name" value="CARBONIC ANHYDRASE"/>
    <property type="match status" value="1"/>
</dbReference>
<dbReference type="Gene3D" id="3.40.1050.10">
    <property type="entry name" value="Carbonic anhydrase"/>
    <property type="match status" value="1"/>
</dbReference>
<dbReference type="InterPro" id="IPR001765">
    <property type="entry name" value="Carbonic_anhydrase"/>
</dbReference>
<proteinExistence type="inferred from homology"/>
<dbReference type="Pfam" id="PF00484">
    <property type="entry name" value="Pro_CA"/>
    <property type="match status" value="1"/>
</dbReference>
<name>A0A0K1PZ77_9BACT</name>